<sequence>MKLVFITDAWRPVTGGGQKLYEEVLSRLAEKGWQIIVVTRALKGSRPNRLPFRVVRLGPALPFFNSLGRVWFTVQSFFYCLKLNPDRFIATTWLPALTLQLIKLVKKTPVVLLAIGFGSRFKWLEDLITKKFKYDLVITDDWTFKEAKFIPNGVAIPKKQGVKKYSRFSFLFIGRNEPRKGVEILKQALIQVQRHDFDVSLRLFGPGFKLISQEQLDQEMFKAQCLVLPSLREGHPLILFEAWAHRLPVIATNVGSVPQFVNHKNGYLVSSGNVSALAQAMIKAIHDKNLSQKGLAGFNLVKNYTWDKTAEKYHLVLSRLVA</sequence>
<dbReference type="EMBL" id="MNUI01000023">
    <property type="protein sequence ID" value="OIN89587.1"/>
    <property type="molecule type" value="Genomic_DNA"/>
</dbReference>
<proteinExistence type="predicted"/>
<organism evidence="1 2">
    <name type="scientific">Candidatus Beckwithbacteria bacterium CG1_02_47_37</name>
    <dbReference type="NCBI Taxonomy" id="1805034"/>
    <lineage>
        <taxon>Bacteria</taxon>
        <taxon>Candidatus Beckwithiibacteriota</taxon>
    </lineage>
</organism>
<dbReference type="CDD" id="cd03801">
    <property type="entry name" value="GT4_PimA-like"/>
    <property type="match status" value="1"/>
</dbReference>
<gene>
    <name evidence="1" type="ORF">AUJ59_01175</name>
</gene>
<protein>
    <recommendedName>
        <fullName evidence="3">Glycosyl transferase family 1 domain-containing protein</fullName>
    </recommendedName>
</protein>
<evidence type="ECO:0008006" key="3">
    <source>
        <dbReference type="Google" id="ProtNLM"/>
    </source>
</evidence>
<dbReference type="Gene3D" id="3.40.50.2000">
    <property type="entry name" value="Glycogen Phosphorylase B"/>
    <property type="match status" value="2"/>
</dbReference>
<dbReference type="STRING" id="1805034.AUJ59_01175"/>
<accession>A0A1J4RQC5</accession>
<comment type="caution">
    <text evidence="1">The sequence shown here is derived from an EMBL/GenBank/DDBJ whole genome shotgun (WGS) entry which is preliminary data.</text>
</comment>
<dbReference type="SUPFAM" id="SSF53756">
    <property type="entry name" value="UDP-Glycosyltransferase/glycogen phosphorylase"/>
    <property type="match status" value="1"/>
</dbReference>
<name>A0A1J4RQC5_9BACT</name>
<evidence type="ECO:0000313" key="1">
    <source>
        <dbReference type="EMBL" id="OIN89587.1"/>
    </source>
</evidence>
<dbReference type="Proteomes" id="UP000183144">
    <property type="component" value="Unassembled WGS sequence"/>
</dbReference>
<evidence type="ECO:0000313" key="2">
    <source>
        <dbReference type="Proteomes" id="UP000183144"/>
    </source>
</evidence>
<dbReference type="PANTHER" id="PTHR12526">
    <property type="entry name" value="GLYCOSYLTRANSFERASE"/>
    <property type="match status" value="1"/>
</dbReference>
<dbReference type="AlphaFoldDB" id="A0A1J4RQC5"/>
<reference evidence="1 2" key="1">
    <citation type="journal article" date="2016" name="Environ. Microbiol.">
        <title>Genomic resolution of a cold subsurface aquifer community provides metabolic insights for novel microbes adapted to high CO concentrations.</title>
        <authorList>
            <person name="Probst A.J."/>
            <person name="Castelle C.J."/>
            <person name="Singh A."/>
            <person name="Brown C.T."/>
            <person name="Anantharaman K."/>
            <person name="Sharon I."/>
            <person name="Hug L.A."/>
            <person name="Burstein D."/>
            <person name="Emerson J.B."/>
            <person name="Thomas B.C."/>
            <person name="Banfield J.F."/>
        </authorList>
    </citation>
    <scope>NUCLEOTIDE SEQUENCE [LARGE SCALE GENOMIC DNA]</scope>
    <source>
        <strain evidence="1">CG1_02_47_37</strain>
    </source>
</reference>
<dbReference type="Pfam" id="PF13692">
    <property type="entry name" value="Glyco_trans_1_4"/>
    <property type="match status" value="1"/>
</dbReference>